<dbReference type="OrthoDB" id="7868730at2759"/>
<feature type="compositionally biased region" description="Polar residues" evidence="1">
    <location>
        <begin position="294"/>
        <end position="307"/>
    </location>
</feature>
<evidence type="ECO:0000313" key="3">
    <source>
        <dbReference type="Proteomes" id="UP000007801"/>
    </source>
</evidence>
<reference evidence="2 3" key="1">
    <citation type="journal article" date="2007" name="Nature">
        <title>Evolution of genes and genomes on the Drosophila phylogeny.</title>
        <authorList>
            <consortium name="Drosophila 12 Genomes Consortium"/>
            <person name="Clark A.G."/>
            <person name="Eisen M.B."/>
            <person name="Smith D.R."/>
            <person name="Bergman C.M."/>
            <person name="Oliver B."/>
            <person name="Markow T.A."/>
            <person name="Kaufman T.C."/>
            <person name="Kellis M."/>
            <person name="Gelbart W."/>
            <person name="Iyer V.N."/>
            <person name="Pollard D.A."/>
            <person name="Sackton T.B."/>
            <person name="Larracuente A.M."/>
            <person name="Singh N.D."/>
            <person name="Abad J.P."/>
            <person name="Abt D.N."/>
            <person name="Adryan B."/>
            <person name="Aguade M."/>
            <person name="Akashi H."/>
            <person name="Anderson W.W."/>
            <person name="Aquadro C.F."/>
            <person name="Ardell D.H."/>
            <person name="Arguello R."/>
            <person name="Artieri C.G."/>
            <person name="Barbash D.A."/>
            <person name="Barker D."/>
            <person name="Barsanti P."/>
            <person name="Batterham P."/>
            <person name="Batzoglou S."/>
            <person name="Begun D."/>
            <person name="Bhutkar A."/>
            <person name="Blanco E."/>
            <person name="Bosak S.A."/>
            <person name="Bradley R.K."/>
            <person name="Brand A.D."/>
            <person name="Brent M.R."/>
            <person name="Brooks A.N."/>
            <person name="Brown R.H."/>
            <person name="Butlin R.K."/>
            <person name="Caggese C."/>
            <person name="Calvi B.R."/>
            <person name="Bernardo de Carvalho A."/>
            <person name="Caspi A."/>
            <person name="Castrezana S."/>
            <person name="Celniker S.E."/>
            <person name="Chang J.L."/>
            <person name="Chapple C."/>
            <person name="Chatterji S."/>
            <person name="Chinwalla A."/>
            <person name="Civetta A."/>
            <person name="Clifton S.W."/>
            <person name="Comeron J.M."/>
            <person name="Costello J.C."/>
            <person name="Coyne J.A."/>
            <person name="Daub J."/>
            <person name="David R.G."/>
            <person name="Delcher A.L."/>
            <person name="Delehaunty K."/>
            <person name="Do C.B."/>
            <person name="Ebling H."/>
            <person name="Edwards K."/>
            <person name="Eickbush T."/>
            <person name="Evans J.D."/>
            <person name="Filipski A."/>
            <person name="Findeiss S."/>
            <person name="Freyhult E."/>
            <person name="Fulton L."/>
            <person name="Fulton R."/>
            <person name="Garcia A.C."/>
            <person name="Gardiner A."/>
            <person name="Garfield D.A."/>
            <person name="Garvin B.E."/>
            <person name="Gibson G."/>
            <person name="Gilbert D."/>
            <person name="Gnerre S."/>
            <person name="Godfrey J."/>
            <person name="Good R."/>
            <person name="Gotea V."/>
            <person name="Gravely B."/>
            <person name="Greenberg A.J."/>
            <person name="Griffiths-Jones S."/>
            <person name="Gross S."/>
            <person name="Guigo R."/>
            <person name="Gustafson E.A."/>
            <person name="Haerty W."/>
            <person name="Hahn M.W."/>
            <person name="Halligan D.L."/>
            <person name="Halpern A.L."/>
            <person name="Halter G.M."/>
            <person name="Han M.V."/>
            <person name="Heger A."/>
            <person name="Hillier L."/>
            <person name="Hinrichs A.S."/>
            <person name="Holmes I."/>
            <person name="Hoskins R.A."/>
            <person name="Hubisz M.J."/>
            <person name="Hultmark D."/>
            <person name="Huntley M.A."/>
            <person name="Jaffe D.B."/>
            <person name="Jagadeeshan S."/>
            <person name="Jeck W.R."/>
            <person name="Johnson J."/>
            <person name="Jones C.D."/>
            <person name="Jordan W.C."/>
            <person name="Karpen G.H."/>
            <person name="Kataoka E."/>
            <person name="Keightley P.D."/>
            <person name="Kheradpour P."/>
            <person name="Kirkness E.F."/>
            <person name="Koerich L.B."/>
            <person name="Kristiansen K."/>
            <person name="Kudrna D."/>
            <person name="Kulathinal R.J."/>
            <person name="Kumar S."/>
            <person name="Kwok R."/>
            <person name="Lander E."/>
            <person name="Langley C.H."/>
            <person name="Lapoint R."/>
            <person name="Lazzaro B.P."/>
            <person name="Lee S.J."/>
            <person name="Levesque L."/>
            <person name="Li R."/>
            <person name="Lin C.F."/>
            <person name="Lin M.F."/>
            <person name="Lindblad-Toh K."/>
            <person name="Llopart A."/>
            <person name="Long M."/>
            <person name="Low L."/>
            <person name="Lozovsky E."/>
            <person name="Lu J."/>
            <person name="Luo M."/>
            <person name="Machado C.A."/>
            <person name="Makalowski W."/>
            <person name="Marzo M."/>
            <person name="Matsuda M."/>
            <person name="Matzkin L."/>
            <person name="McAllister B."/>
            <person name="McBride C.S."/>
            <person name="McKernan B."/>
            <person name="McKernan K."/>
            <person name="Mendez-Lago M."/>
            <person name="Minx P."/>
            <person name="Mollenhauer M.U."/>
            <person name="Montooth K."/>
            <person name="Mount S.M."/>
            <person name="Mu X."/>
            <person name="Myers E."/>
            <person name="Negre B."/>
            <person name="Newfeld S."/>
            <person name="Nielsen R."/>
            <person name="Noor M.A."/>
            <person name="O'Grady P."/>
            <person name="Pachter L."/>
            <person name="Papaceit M."/>
            <person name="Parisi M.J."/>
            <person name="Parisi M."/>
            <person name="Parts L."/>
            <person name="Pedersen J.S."/>
            <person name="Pesole G."/>
            <person name="Phillippy A.M."/>
            <person name="Ponting C.P."/>
            <person name="Pop M."/>
            <person name="Porcelli D."/>
            <person name="Powell J.R."/>
            <person name="Prohaska S."/>
            <person name="Pruitt K."/>
            <person name="Puig M."/>
            <person name="Quesneville H."/>
            <person name="Ram K.R."/>
            <person name="Rand D."/>
            <person name="Rasmussen M.D."/>
            <person name="Reed L.K."/>
            <person name="Reenan R."/>
            <person name="Reily A."/>
            <person name="Remington K.A."/>
            <person name="Rieger T.T."/>
            <person name="Ritchie M.G."/>
            <person name="Robin C."/>
            <person name="Rogers Y.H."/>
            <person name="Rohde C."/>
            <person name="Rozas J."/>
            <person name="Rubenfield M.J."/>
            <person name="Ruiz A."/>
            <person name="Russo S."/>
            <person name="Salzberg S.L."/>
            <person name="Sanchez-Gracia A."/>
            <person name="Saranga D.J."/>
            <person name="Sato H."/>
            <person name="Schaeffer S.W."/>
            <person name="Schatz M.C."/>
            <person name="Schlenke T."/>
            <person name="Schwartz R."/>
            <person name="Segarra C."/>
            <person name="Singh R.S."/>
            <person name="Sirot L."/>
            <person name="Sirota M."/>
            <person name="Sisneros N.B."/>
            <person name="Smith C.D."/>
            <person name="Smith T.F."/>
            <person name="Spieth J."/>
            <person name="Stage D.E."/>
            <person name="Stark A."/>
            <person name="Stephan W."/>
            <person name="Strausberg R.L."/>
            <person name="Strempel S."/>
            <person name="Sturgill D."/>
            <person name="Sutton G."/>
            <person name="Sutton G.G."/>
            <person name="Tao W."/>
            <person name="Teichmann S."/>
            <person name="Tobari Y.N."/>
            <person name="Tomimura Y."/>
            <person name="Tsolas J.M."/>
            <person name="Valente V.L."/>
            <person name="Venter E."/>
            <person name="Venter J.C."/>
            <person name="Vicario S."/>
            <person name="Vieira F.G."/>
            <person name="Vilella A.J."/>
            <person name="Villasante A."/>
            <person name="Walenz B."/>
            <person name="Wang J."/>
            <person name="Wasserman M."/>
            <person name="Watts T."/>
            <person name="Wilson D."/>
            <person name="Wilson R.K."/>
            <person name="Wing R.A."/>
            <person name="Wolfner M.F."/>
            <person name="Wong A."/>
            <person name="Wong G.K."/>
            <person name="Wu C.I."/>
            <person name="Wu G."/>
            <person name="Yamamoto D."/>
            <person name="Yang H.P."/>
            <person name="Yang S.P."/>
            <person name="Yorke J.A."/>
            <person name="Yoshida K."/>
            <person name="Zdobnov E."/>
            <person name="Zhang P."/>
            <person name="Zhang Y."/>
            <person name="Zimin A.V."/>
            <person name="Baldwin J."/>
            <person name="Abdouelleil A."/>
            <person name="Abdulkadir J."/>
            <person name="Abebe A."/>
            <person name="Abera B."/>
            <person name="Abreu J."/>
            <person name="Acer S.C."/>
            <person name="Aftuck L."/>
            <person name="Alexander A."/>
            <person name="An P."/>
            <person name="Anderson E."/>
            <person name="Anderson S."/>
            <person name="Arachi H."/>
            <person name="Azer M."/>
            <person name="Bachantsang P."/>
            <person name="Barry A."/>
            <person name="Bayul T."/>
            <person name="Berlin A."/>
            <person name="Bessette D."/>
            <person name="Bloom T."/>
            <person name="Blye J."/>
            <person name="Boguslavskiy L."/>
            <person name="Bonnet C."/>
            <person name="Boukhgalter B."/>
            <person name="Bourzgui I."/>
            <person name="Brown A."/>
            <person name="Cahill P."/>
            <person name="Channer S."/>
            <person name="Cheshatsang Y."/>
            <person name="Chuda L."/>
            <person name="Citroen M."/>
            <person name="Collymore A."/>
            <person name="Cooke P."/>
            <person name="Costello M."/>
            <person name="D'Aco K."/>
            <person name="Daza R."/>
            <person name="De Haan G."/>
            <person name="DeGray S."/>
            <person name="DeMaso C."/>
            <person name="Dhargay N."/>
            <person name="Dooley K."/>
            <person name="Dooley E."/>
            <person name="Doricent M."/>
            <person name="Dorje P."/>
            <person name="Dorjee K."/>
            <person name="Dupes A."/>
            <person name="Elong R."/>
            <person name="Falk J."/>
            <person name="Farina A."/>
            <person name="Faro S."/>
            <person name="Ferguson D."/>
            <person name="Fisher S."/>
            <person name="Foley C.D."/>
            <person name="Franke A."/>
            <person name="Friedrich D."/>
            <person name="Gadbois L."/>
            <person name="Gearin G."/>
            <person name="Gearin C.R."/>
            <person name="Giannoukos G."/>
            <person name="Goode T."/>
            <person name="Graham J."/>
            <person name="Grandbois E."/>
            <person name="Grewal S."/>
            <person name="Gyaltsen K."/>
            <person name="Hafez N."/>
            <person name="Hagos B."/>
            <person name="Hall J."/>
            <person name="Henson C."/>
            <person name="Hollinger A."/>
            <person name="Honan T."/>
            <person name="Huard M.D."/>
            <person name="Hughes L."/>
            <person name="Hurhula B."/>
            <person name="Husby M.E."/>
            <person name="Kamat A."/>
            <person name="Kanga B."/>
            <person name="Kashin S."/>
            <person name="Khazanovich D."/>
            <person name="Kisner P."/>
            <person name="Lance K."/>
            <person name="Lara M."/>
            <person name="Lee W."/>
            <person name="Lennon N."/>
            <person name="Letendre F."/>
            <person name="LeVine R."/>
            <person name="Lipovsky A."/>
            <person name="Liu X."/>
            <person name="Liu J."/>
            <person name="Liu S."/>
            <person name="Lokyitsang T."/>
            <person name="Lokyitsang Y."/>
            <person name="Lubonja R."/>
            <person name="Lui A."/>
            <person name="MacDonald P."/>
            <person name="Magnisalis V."/>
            <person name="Maru K."/>
            <person name="Matthews C."/>
            <person name="McCusker W."/>
            <person name="McDonough S."/>
            <person name="Mehta T."/>
            <person name="Meldrim J."/>
            <person name="Meneus L."/>
            <person name="Mihai O."/>
            <person name="Mihalev A."/>
            <person name="Mihova T."/>
            <person name="Mittelman R."/>
            <person name="Mlenga V."/>
            <person name="Montmayeur A."/>
            <person name="Mulrain L."/>
            <person name="Navidi A."/>
            <person name="Naylor J."/>
            <person name="Negash T."/>
            <person name="Nguyen T."/>
            <person name="Nguyen N."/>
            <person name="Nicol R."/>
            <person name="Norbu C."/>
            <person name="Norbu N."/>
            <person name="Novod N."/>
            <person name="O'Neill B."/>
            <person name="Osman S."/>
            <person name="Markiewicz E."/>
            <person name="Oyono O.L."/>
            <person name="Patti C."/>
            <person name="Phunkhang P."/>
            <person name="Pierre F."/>
            <person name="Priest M."/>
            <person name="Raghuraman S."/>
            <person name="Rege F."/>
            <person name="Reyes R."/>
            <person name="Rise C."/>
            <person name="Rogov P."/>
            <person name="Ross K."/>
            <person name="Ryan E."/>
            <person name="Settipalli S."/>
            <person name="Shea T."/>
            <person name="Sherpa N."/>
            <person name="Shi L."/>
            <person name="Shih D."/>
            <person name="Sparrow T."/>
            <person name="Spaulding J."/>
            <person name="Stalker J."/>
            <person name="Stange-Thomann N."/>
            <person name="Stavropoulos S."/>
            <person name="Stone C."/>
            <person name="Strader C."/>
            <person name="Tesfaye S."/>
            <person name="Thomson T."/>
            <person name="Thoulutsang Y."/>
            <person name="Thoulutsang D."/>
            <person name="Topham K."/>
            <person name="Topping I."/>
            <person name="Tsamla T."/>
            <person name="Vassiliev H."/>
            <person name="Vo A."/>
            <person name="Wangchuk T."/>
            <person name="Wangdi T."/>
            <person name="Weiand M."/>
            <person name="Wilkinson J."/>
            <person name="Wilson A."/>
            <person name="Yadav S."/>
            <person name="Young G."/>
            <person name="Yu Q."/>
            <person name="Zembek L."/>
            <person name="Zhong D."/>
            <person name="Zimmer A."/>
            <person name="Zwirko Z."/>
            <person name="Jaffe D.B."/>
            <person name="Alvarez P."/>
            <person name="Brockman W."/>
            <person name="Butler J."/>
            <person name="Chin C."/>
            <person name="Gnerre S."/>
            <person name="Grabherr M."/>
            <person name="Kleber M."/>
            <person name="Mauceli E."/>
            <person name="MacCallum I."/>
        </authorList>
    </citation>
    <scope>NUCLEOTIDE SEQUENCE [LARGE SCALE GENOMIC DNA]</scope>
    <source>
        <strain evidence="3">Tucson 14024-0371.13</strain>
    </source>
</reference>
<dbReference type="InParanoid" id="B3M8B0"/>
<feature type="compositionally biased region" description="Basic and acidic residues" evidence="1">
    <location>
        <begin position="81"/>
        <end position="90"/>
    </location>
</feature>
<dbReference type="GeneID" id="6493690"/>
<name>B3M8B0_DROAN</name>
<protein>
    <submittedName>
        <fullName evidence="2">Uncharacterized protein</fullName>
    </submittedName>
</protein>
<dbReference type="HOGENOM" id="CLU_464044_0_0_1"/>
<evidence type="ECO:0000313" key="2">
    <source>
        <dbReference type="EMBL" id="EDV41049.2"/>
    </source>
</evidence>
<feature type="region of interest" description="Disordered" evidence="1">
    <location>
        <begin position="41"/>
        <end position="90"/>
    </location>
</feature>
<feature type="compositionally biased region" description="Polar residues" evidence="1">
    <location>
        <begin position="42"/>
        <end position="54"/>
    </location>
</feature>
<gene>
    <name evidence="2" type="primary">Dana\GF10823</name>
    <name evidence="2" type="synonym">dana_GLEANR_10781</name>
    <name evidence="2" type="ORF">GF10823</name>
</gene>
<keyword evidence="3" id="KW-1185">Reference proteome</keyword>
<evidence type="ECO:0000256" key="1">
    <source>
        <dbReference type="SAM" id="MobiDB-lite"/>
    </source>
</evidence>
<dbReference type="STRING" id="7217.B3M8B0"/>
<dbReference type="Proteomes" id="UP000007801">
    <property type="component" value="Unassembled WGS sequence"/>
</dbReference>
<feature type="compositionally biased region" description="Polar residues" evidence="1">
    <location>
        <begin position="377"/>
        <end position="395"/>
    </location>
</feature>
<feature type="compositionally biased region" description="Acidic residues" evidence="1">
    <location>
        <begin position="9"/>
        <end position="20"/>
    </location>
</feature>
<feature type="region of interest" description="Disordered" evidence="1">
    <location>
        <begin position="1"/>
        <end position="28"/>
    </location>
</feature>
<proteinExistence type="predicted"/>
<accession>B3M8B0</accession>
<feature type="region of interest" description="Disordered" evidence="1">
    <location>
        <begin position="281"/>
        <end position="307"/>
    </location>
</feature>
<feature type="compositionally biased region" description="Low complexity" evidence="1">
    <location>
        <begin position="67"/>
        <end position="80"/>
    </location>
</feature>
<dbReference type="AlphaFoldDB" id="B3M8B0"/>
<dbReference type="KEGG" id="dan:6493690"/>
<feature type="region of interest" description="Disordered" evidence="1">
    <location>
        <begin position="369"/>
        <end position="406"/>
    </location>
</feature>
<dbReference type="EMBL" id="CH902618">
    <property type="protein sequence ID" value="EDV41049.2"/>
    <property type="molecule type" value="Genomic_DNA"/>
</dbReference>
<organism evidence="2 3">
    <name type="scientific">Drosophila ananassae</name>
    <name type="common">Fruit fly</name>
    <dbReference type="NCBI Taxonomy" id="7217"/>
    <lineage>
        <taxon>Eukaryota</taxon>
        <taxon>Metazoa</taxon>
        <taxon>Ecdysozoa</taxon>
        <taxon>Arthropoda</taxon>
        <taxon>Hexapoda</taxon>
        <taxon>Insecta</taxon>
        <taxon>Pterygota</taxon>
        <taxon>Neoptera</taxon>
        <taxon>Endopterygota</taxon>
        <taxon>Diptera</taxon>
        <taxon>Brachycera</taxon>
        <taxon>Muscomorpha</taxon>
        <taxon>Ephydroidea</taxon>
        <taxon>Drosophilidae</taxon>
        <taxon>Drosophila</taxon>
        <taxon>Sophophora</taxon>
    </lineage>
</organism>
<sequence length="593" mass="62714">MTPSGNNEDNADSLSDDPGEEENRRILNSIESFDDVHKTYKSKSAQQLGSQTKAVENCDTDQQKAKSSSSATCSSSLSSSEGKKGDTKAESDFTSFLKDMSLRYSHFRIESGQGKQEPSQAMNYSNYSLSPACQPSCSWQAAVSQEQSPTVGETVTSAVEITQDGGYYTYGPSLPESSSASTETIVNQPTICAAPTAPPPSAEAPSCSLASGCCCCPMQPSEQPPTEYSYQQQQNAYQGQQSMNWPMSVDPTTGMSYYVYPGNGMYPMGLPTMGMNQAQNGGPPPAQYTGEGGNNTTVASPSAQSANGGYDMESFMRKYQQSVQQCYATAQQGLQQTFAQVSAQSQPYFNNYGQGAQPYYVNPSQAPPHLHGGANKGMTSVSGSQHMFESNNQEAQPAPPSFQGMPQAFSSPLGAHAFGSPMGAQQFYSSSTIDAQSYFPQAMSMPSPSMSMPASSLSMPASSFLGTSGGFANDSLQTQTVYSSDYKPYSTEGNHFNHFPNGMGIGLSLETCPGYSPAGTAGLAEMSTGGQVYGMGGGYEMDAGSYPLSHMGYSAPYNFDMPPLAAAYQQTQGVAMVSPNVSNSTPTGSHTPS</sequence>